<accession>A0A2T2WUH9</accession>
<feature type="transmembrane region" description="Helical" evidence="1">
    <location>
        <begin position="38"/>
        <end position="60"/>
    </location>
</feature>
<dbReference type="Pfam" id="PF06168">
    <property type="entry name" value="DUF981"/>
    <property type="match status" value="1"/>
</dbReference>
<dbReference type="InterPro" id="IPR009324">
    <property type="entry name" value="DUF981"/>
</dbReference>
<proteinExistence type="predicted"/>
<keyword evidence="1" id="KW-1133">Transmembrane helix</keyword>
<evidence type="ECO:0008006" key="4">
    <source>
        <dbReference type="Google" id="ProtNLM"/>
    </source>
</evidence>
<feature type="transmembrane region" description="Helical" evidence="1">
    <location>
        <begin position="6"/>
        <end position="26"/>
    </location>
</feature>
<keyword evidence="1" id="KW-0812">Transmembrane</keyword>
<protein>
    <recommendedName>
        <fullName evidence="4">DUF981 domain-containing protein</fullName>
    </recommendedName>
</protein>
<evidence type="ECO:0000313" key="3">
    <source>
        <dbReference type="Proteomes" id="UP000242699"/>
    </source>
</evidence>
<comment type="caution">
    <text evidence="2">The sequence shown here is derived from an EMBL/GenBank/DDBJ whole genome shotgun (WGS) entry which is preliminary data.</text>
</comment>
<dbReference type="AlphaFoldDB" id="A0A2T2WUH9"/>
<gene>
    <name evidence="2" type="ORF">C7B43_15585</name>
</gene>
<evidence type="ECO:0000256" key="1">
    <source>
        <dbReference type="SAM" id="Phobius"/>
    </source>
</evidence>
<dbReference type="EMBL" id="PXYT01000047">
    <property type="protein sequence ID" value="PSR25898.1"/>
    <property type="molecule type" value="Genomic_DNA"/>
</dbReference>
<reference evidence="2 3" key="1">
    <citation type="journal article" date="2014" name="BMC Genomics">
        <title>Comparison of environmental and isolate Sulfobacillus genomes reveals diverse carbon, sulfur, nitrogen, and hydrogen metabolisms.</title>
        <authorList>
            <person name="Justice N.B."/>
            <person name="Norman A."/>
            <person name="Brown C.T."/>
            <person name="Singh A."/>
            <person name="Thomas B.C."/>
            <person name="Banfield J.F."/>
        </authorList>
    </citation>
    <scope>NUCLEOTIDE SEQUENCE [LARGE SCALE GENOMIC DNA]</scope>
    <source>
        <strain evidence="2">AMDSBA1</strain>
    </source>
</reference>
<feature type="transmembrane region" description="Helical" evidence="1">
    <location>
        <begin position="126"/>
        <end position="143"/>
    </location>
</feature>
<dbReference type="Proteomes" id="UP000242699">
    <property type="component" value="Unassembled WGS sequence"/>
</dbReference>
<feature type="transmembrane region" description="Helical" evidence="1">
    <location>
        <begin position="72"/>
        <end position="90"/>
    </location>
</feature>
<feature type="transmembrane region" description="Helical" evidence="1">
    <location>
        <begin position="150"/>
        <end position="169"/>
    </location>
</feature>
<feature type="transmembrane region" description="Helical" evidence="1">
    <location>
        <begin position="97"/>
        <end position="114"/>
    </location>
</feature>
<name>A0A2T2WUH9_9FIRM</name>
<evidence type="ECO:0000313" key="2">
    <source>
        <dbReference type="EMBL" id="PSR25898.1"/>
    </source>
</evidence>
<sequence length="191" mass="20548">MFIDFLGVMLVNLTAGLALLAHYLYINPEPGARRSWAAGFFAAGLLGFVTAFVMVITWPLPGSYNLVFGEPALFLSTAFLAAAVTLAFQWEPLIPALYGVFGGIMAIVIGLRIWDLGLTKAPLLAGLGYVLVGLGGVLTAPALQWRKIRWLTVVTAVILGIAALIWAVTGYEAVWGHILDFAKYLPATMHK</sequence>
<keyword evidence="1" id="KW-0472">Membrane</keyword>
<organism evidence="2 3">
    <name type="scientific">Sulfobacillus benefaciens</name>
    <dbReference type="NCBI Taxonomy" id="453960"/>
    <lineage>
        <taxon>Bacteria</taxon>
        <taxon>Bacillati</taxon>
        <taxon>Bacillota</taxon>
        <taxon>Clostridia</taxon>
        <taxon>Eubacteriales</taxon>
        <taxon>Clostridiales Family XVII. Incertae Sedis</taxon>
        <taxon>Sulfobacillus</taxon>
    </lineage>
</organism>